<keyword evidence="1 3" id="KW-0694">RNA-binding</keyword>
<protein>
    <recommendedName>
        <fullName evidence="3">RNA-binding protein Hfq</fullName>
    </recommendedName>
</protein>
<reference evidence="5" key="1">
    <citation type="journal article" date="2020" name="ISME J.">
        <title>Gammaproteobacteria mediating utilization of methyl-, sulfur- and petroleum organic compounds in deep ocean hydrothermal plumes.</title>
        <authorList>
            <person name="Zhou Z."/>
            <person name="Liu Y."/>
            <person name="Pan J."/>
            <person name="Cron B.R."/>
            <person name="Toner B.M."/>
            <person name="Anantharaman K."/>
            <person name="Breier J.A."/>
            <person name="Dick G.J."/>
            <person name="Li M."/>
        </authorList>
    </citation>
    <scope>NUCLEOTIDE SEQUENCE</scope>
    <source>
        <strain evidence="5">SZUA-1501</strain>
    </source>
</reference>
<dbReference type="GO" id="GO:0045974">
    <property type="term" value="P:regulation of translation, ncRNA-mediated"/>
    <property type="evidence" value="ECO:0007669"/>
    <property type="project" value="TreeGrafter"/>
</dbReference>
<dbReference type="GO" id="GO:0005829">
    <property type="term" value="C:cytosol"/>
    <property type="evidence" value="ECO:0007669"/>
    <property type="project" value="TreeGrafter"/>
</dbReference>
<evidence type="ECO:0000256" key="1">
    <source>
        <dbReference type="ARBA" id="ARBA00022884"/>
    </source>
</evidence>
<accession>A0A9D0YPR8</accession>
<comment type="caution">
    <text evidence="5">The sequence shown here is derived from an EMBL/GenBank/DDBJ whole genome shotgun (WGS) entry which is preliminary data.</text>
</comment>
<name>A0A9D0YPR8_AQUAO</name>
<dbReference type="InterPro" id="IPR047575">
    <property type="entry name" value="Sm"/>
</dbReference>
<dbReference type="InterPro" id="IPR010920">
    <property type="entry name" value="LSM_dom_sf"/>
</dbReference>
<comment type="function">
    <text evidence="3">RNA chaperone that binds small regulatory RNA (sRNAs) and mRNAs to facilitate mRNA translational regulation in response to envelope stress, environmental stress and changes in metabolite concentrations. Also binds with high specificity to tRNAs.</text>
</comment>
<dbReference type="GO" id="GO:0006355">
    <property type="term" value="P:regulation of DNA-templated transcription"/>
    <property type="evidence" value="ECO:0007669"/>
    <property type="project" value="InterPro"/>
</dbReference>
<comment type="similarity">
    <text evidence="3">Belongs to the Hfq family.</text>
</comment>
<dbReference type="Gene3D" id="2.30.30.100">
    <property type="match status" value="1"/>
</dbReference>
<dbReference type="AlphaFoldDB" id="A0A9D0YPR8"/>
<evidence type="ECO:0000256" key="2">
    <source>
        <dbReference type="ARBA" id="ARBA00023016"/>
    </source>
</evidence>
<evidence type="ECO:0000256" key="3">
    <source>
        <dbReference type="HAMAP-Rule" id="MF_00436"/>
    </source>
</evidence>
<dbReference type="NCBIfam" id="TIGR02383">
    <property type="entry name" value="Hfq"/>
    <property type="match status" value="1"/>
</dbReference>
<proteinExistence type="inferred from homology"/>
<comment type="subunit">
    <text evidence="3">Homohexamer.</text>
</comment>
<dbReference type="Proteomes" id="UP000606463">
    <property type="component" value="Unassembled WGS sequence"/>
</dbReference>
<gene>
    <name evidence="3 5" type="primary">hfq</name>
    <name evidence="5" type="ORF">EYH37_05350</name>
</gene>
<dbReference type="HAMAP" id="MF_00436">
    <property type="entry name" value="Hfq"/>
    <property type="match status" value="1"/>
</dbReference>
<dbReference type="Pfam" id="PF17209">
    <property type="entry name" value="Hfq"/>
    <property type="match status" value="1"/>
</dbReference>
<dbReference type="SUPFAM" id="SSF50182">
    <property type="entry name" value="Sm-like ribonucleoproteins"/>
    <property type="match status" value="1"/>
</dbReference>
<dbReference type="GO" id="GO:0003723">
    <property type="term" value="F:RNA binding"/>
    <property type="evidence" value="ECO:0007669"/>
    <property type="project" value="UniProtKB-UniRule"/>
</dbReference>
<dbReference type="CDD" id="cd01716">
    <property type="entry name" value="Hfq"/>
    <property type="match status" value="1"/>
</dbReference>
<dbReference type="EMBL" id="DQVE01000055">
    <property type="protein sequence ID" value="HIP98766.1"/>
    <property type="molecule type" value="Genomic_DNA"/>
</dbReference>
<evidence type="ECO:0000313" key="5">
    <source>
        <dbReference type="EMBL" id="HIP98766.1"/>
    </source>
</evidence>
<dbReference type="PANTHER" id="PTHR34772:SF1">
    <property type="entry name" value="RNA-BINDING PROTEIN HFQ"/>
    <property type="match status" value="1"/>
</dbReference>
<evidence type="ECO:0000259" key="4">
    <source>
        <dbReference type="PROSITE" id="PS52002"/>
    </source>
</evidence>
<dbReference type="PROSITE" id="PS52002">
    <property type="entry name" value="SM"/>
    <property type="match status" value="1"/>
</dbReference>
<dbReference type="PANTHER" id="PTHR34772">
    <property type="entry name" value="RNA-BINDING PROTEIN HFQ"/>
    <property type="match status" value="1"/>
</dbReference>
<feature type="domain" description="Sm" evidence="4">
    <location>
        <begin position="7"/>
        <end position="67"/>
    </location>
</feature>
<organism evidence="5 6">
    <name type="scientific">Aquifex aeolicus</name>
    <dbReference type="NCBI Taxonomy" id="63363"/>
    <lineage>
        <taxon>Bacteria</taxon>
        <taxon>Pseudomonadati</taxon>
        <taxon>Aquificota</taxon>
        <taxon>Aquificia</taxon>
        <taxon>Aquificales</taxon>
        <taxon>Aquificaceae</taxon>
        <taxon>Aquifex</taxon>
    </lineage>
</organism>
<evidence type="ECO:0000313" key="6">
    <source>
        <dbReference type="Proteomes" id="UP000606463"/>
    </source>
</evidence>
<sequence>MPYKLQETFLNTARKQKVRVSVYLVNGIRLQGRIRSFDTYTILLDDGRNQTLVFKHAITTIIPSERIELKFLGDGQEGQEHENQPDPNAL</sequence>
<keyword evidence="2 3" id="KW-0346">Stress response</keyword>
<dbReference type="InterPro" id="IPR005001">
    <property type="entry name" value="Hfq"/>
</dbReference>
<dbReference type="GO" id="GO:0043487">
    <property type="term" value="P:regulation of RNA stability"/>
    <property type="evidence" value="ECO:0007669"/>
    <property type="project" value="TreeGrafter"/>
</dbReference>